<feature type="region of interest" description="Disordered" evidence="4">
    <location>
        <begin position="533"/>
        <end position="555"/>
    </location>
</feature>
<comment type="caution">
    <text evidence="6">The sequence shown here is derived from an EMBL/GenBank/DDBJ whole genome shotgun (WGS) entry which is preliminary data.</text>
</comment>
<dbReference type="InterPro" id="IPR002937">
    <property type="entry name" value="Amino_oxidase"/>
</dbReference>
<evidence type="ECO:0000313" key="6">
    <source>
        <dbReference type="EMBL" id="MCD2198253.1"/>
    </source>
</evidence>
<evidence type="ECO:0000313" key="7">
    <source>
        <dbReference type="Proteomes" id="UP001199469"/>
    </source>
</evidence>
<dbReference type="Proteomes" id="UP001199469">
    <property type="component" value="Unassembled WGS sequence"/>
</dbReference>
<dbReference type="RefSeq" id="WP_230741040.1">
    <property type="nucleotide sequence ID" value="NZ_JAJNDB010000012.1"/>
</dbReference>
<name>A0ABS8PJL3_9PSEU</name>
<feature type="domain" description="Amine oxidase" evidence="5">
    <location>
        <begin position="25"/>
        <end position="440"/>
    </location>
</feature>
<dbReference type="EMBL" id="JAJNDB010000012">
    <property type="protein sequence ID" value="MCD2198253.1"/>
    <property type="molecule type" value="Genomic_DNA"/>
</dbReference>
<evidence type="ECO:0000256" key="4">
    <source>
        <dbReference type="SAM" id="MobiDB-lite"/>
    </source>
</evidence>
<evidence type="ECO:0000256" key="2">
    <source>
        <dbReference type="ARBA" id="ARBA00038825"/>
    </source>
</evidence>
<feature type="compositionally biased region" description="Low complexity" evidence="4">
    <location>
        <begin position="542"/>
        <end position="555"/>
    </location>
</feature>
<accession>A0ABS8PJL3</accession>
<dbReference type="SUPFAM" id="SSF51905">
    <property type="entry name" value="FAD/NAD(P)-binding domain"/>
    <property type="match status" value="1"/>
</dbReference>
<gene>
    <name evidence="6" type="ORF">LQ327_33300</name>
</gene>
<evidence type="ECO:0000256" key="1">
    <source>
        <dbReference type="ARBA" id="ARBA00037217"/>
    </source>
</evidence>
<dbReference type="Gene3D" id="3.50.50.60">
    <property type="entry name" value="FAD/NAD(P)-binding domain"/>
    <property type="match status" value="2"/>
</dbReference>
<dbReference type="InterPro" id="IPR036188">
    <property type="entry name" value="FAD/NAD-bd_sf"/>
</dbReference>
<organism evidence="6 7">
    <name type="scientific">Actinomycetospora endophytica</name>
    <dbReference type="NCBI Taxonomy" id="2291215"/>
    <lineage>
        <taxon>Bacteria</taxon>
        <taxon>Bacillati</taxon>
        <taxon>Actinomycetota</taxon>
        <taxon>Actinomycetes</taxon>
        <taxon>Pseudonocardiales</taxon>
        <taxon>Pseudonocardiaceae</taxon>
        <taxon>Actinomycetospora</taxon>
    </lineage>
</organism>
<sequence>MQTQSDAAPVGQETDVVVVGAGHNGLTAACYLARAGLRVQVVEASPTVGGMTSTNEILPSAPGHLFNEGAIQLTGIFRTSGIAEDLELERHGLRQIPCDPAHVQLAPDGSSFAVWKDAARSADELRRFSRQDAQAWLDLSNALEPAMKAVVSYMRSHPTRPFSFDMLKGALGAARHPRKLWSLRHMLGASQSEFLSETFETELPKGALSAMAAFYQMRFDTTAWALIYLGVVQRIPNAMPVGGTGALPAALHRCLESHGGQVRTAAAVEEILLQGNRAVGVRLAGGETIRATRGVLTSCNPVITLNRLLPEGTLPEPLATRARDIPIRKTHATSLKLNVACKGQLRMKRHEQWRGNDLDLRKHLVGWHTLAEQDAAWDAVTRDDWPDTIPNNCSIVPTAVDPTQAPEGRDNLWLWSGVVPVEPRVPWEEVRQRVGDAVVKDCNQYYEGLEELEIDRKVLCGPDIEERFNAPAGNVYHVDPLISRFGPMRPAEGLGAYRTPVEGLYLSGAGTHPTGGVCGLPGKLSAETLLRDEKSGGATENGRLTTGRCGLTTGR</sequence>
<dbReference type="PANTHER" id="PTHR10668">
    <property type="entry name" value="PHYTOENE DEHYDROGENASE"/>
    <property type="match status" value="1"/>
</dbReference>
<evidence type="ECO:0000256" key="3">
    <source>
        <dbReference type="ARBA" id="ARBA00040298"/>
    </source>
</evidence>
<dbReference type="PANTHER" id="PTHR10668:SF103">
    <property type="entry name" value="PYRIDINE NUCLEOTIDE-DISULFIDE OXIDOREDUCTASE DOMAIN-CONTAINING PROTEIN 2"/>
    <property type="match status" value="1"/>
</dbReference>
<keyword evidence="7" id="KW-1185">Reference proteome</keyword>
<comment type="subunit">
    <text evidence="2">Interacts with COX5B; this interaction may contribute to localize PYROXD2 to the inner face of the inner mitochondrial membrane.</text>
</comment>
<evidence type="ECO:0000259" key="5">
    <source>
        <dbReference type="Pfam" id="PF01593"/>
    </source>
</evidence>
<proteinExistence type="predicted"/>
<dbReference type="PRINTS" id="PR00469">
    <property type="entry name" value="PNDRDTASEII"/>
</dbReference>
<dbReference type="Pfam" id="PF01593">
    <property type="entry name" value="Amino_oxidase"/>
    <property type="match status" value="1"/>
</dbReference>
<comment type="function">
    <text evidence="1">Probable oxidoreductase that may play a role as regulator of mitochondrial function.</text>
</comment>
<reference evidence="6 7" key="1">
    <citation type="submission" date="2021-11" db="EMBL/GenBank/DDBJ databases">
        <title>Draft genome sequence of Actinomycetospora sp. SF1 isolated from the rhizosphere soil.</title>
        <authorList>
            <person name="Duangmal K."/>
            <person name="Chantavorakit T."/>
        </authorList>
    </citation>
    <scope>NUCLEOTIDE SEQUENCE [LARGE SCALE GENOMIC DNA]</scope>
    <source>
        <strain evidence="6 7">TBRC 5722</strain>
    </source>
</reference>
<protein>
    <recommendedName>
        <fullName evidence="3">Pyridine nucleotide-disulfide oxidoreductase domain-containing protein 2</fullName>
    </recommendedName>
</protein>